<evidence type="ECO:0000313" key="4">
    <source>
        <dbReference type="Proteomes" id="UP000269289"/>
    </source>
</evidence>
<feature type="transmembrane region" description="Helical" evidence="1">
    <location>
        <begin position="138"/>
        <end position="158"/>
    </location>
</feature>
<sequence>MRAVTRMAEPGSQTAHIGHTFRYVRDDAARTTHPPSTDGLPATGHAAAVPAPHPGASAGIPGNARPSGRLVGLDALRGLAVGLVLLNHAAPTVFGAAGVLGVTLFFALSGWLITGVLARDLEVHGRIRYGRFYGHRALRLFPPLLLMLAGYVVVEGVFDVLGEAHLVPESLVAALTYTINVPGLPHGSESLYHFWTLATEEQFYLVWPLLLAWAWRRGLLRGAVAVAVTGTLLLCIVTLLLMAPDVARVYALPTSWGAALLIGSAGYLGRTALLRTLPQTVRARRAITGGTVLALLAATLLSGIAGHTAWYLVGVPLVATATVVLIVYVSGWERLPTRLLRPAVWLGTVSYAAYLWNGAIVRWLDHPTDLGGIALGVGLTLLAATASWWLVERPVALWRARRARAARARAASEVGATA</sequence>
<feature type="transmembrane region" description="Helical" evidence="1">
    <location>
        <begin position="192"/>
        <end position="215"/>
    </location>
</feature>
<dbReference type="Pfam" id="PF01757">
    <property type="entry name" value="Acyl_transf_3"/>
    <property type="match status" value="1"/>
</dbReference>
<feature type="transmembrane region" description="Helical" evidence="1">
    <location>
        <begin position="222"/>
        <end position="243"/>
    </location>
</feature>
<organism evidence="3 4">
    <name type="scientific">Cellulomonas triticagri</name>
    <dbReference type="NCBI Taxonomy" id="2483352"/>
    <lineage>
        <taxon>Bacteria</taxon>
        <taxon>Bacillati</taxon>
        <taxon>Actinomycetota</taxon>
        <taxon>Actinomycetes</taxon>
        <taxon>Micrococcales</taxon>
        <taxon>Cellulomonadaceae</taxon>
        <taxon>Cellulomonas</taxon>
    </lineage>
</organism>
<feature type="transmembrane region" description="Helical" evidence="1">
    <location>
        <begin position="370"/>
        <end position="391"/>
    </location>
</feature>
<feature type="transmembrane region" description="Helical" evidence="1">
    <location>
        <begin position="286"/>
        <end position="304"/>
    </location>
</feature>
<dbReference type="AlphaFoldDB" id="A0A3M2JBM9"/>
<dbReference type="PANTHER" id="PTHR23028">
    <property type="entry name" value="ACETYLTRANSFERASE"/>
    <property type="match status" value="1"/>
</dbReference>
<comment type="caution">
    <text evidence="3">The sequence shown here is derived from an EMBL/GenBank/DDBJ whole genome shotgun (WGS) entry which is preliminary data.</text>
</comment>
<dbReference type="GO" id="GO:0009103">
    <property type="term" value="P:lipopolysaccharide biosynthetic process"/>
    <property type="evidence" value="ECO:0007669"/>
    <property type="project" value="TreeGrafter"/>
</dbReference>
<evidence type="ECO:0000259" key="2">
    <source>
        <dbReference type="Pfam" id="PF01757"/>
    </source>
</evidence>
<proteinExistence type="predicted"/>
<reference evidence="3 4" key="1">
    <citation type="submission" date="2018-10" db="EMBL/GenBank/DDBJ databases">
        <title>Isolation, diversity and antifungal activity of actinobacteria from wheat.</title>
        <authorList>
            <person name="Han C."/>
        </authorList>
    </citation>
    <scope>NUCLEOTIDE SEQUENCE [LARGE SCALE GENOMIC DNA]</scope>
    <source>
        <strain evidence="3 4">NEAU-YY56</strain>
    </source>
</reference>
<keyword evidence="1" id="KW-1133">Transmembrane helix</keyword>
<feature type="transmembrane region" description="Helical" evidence="1">
    <location>
        <begin position="96"/>
        <end position="118"/>
    </location>
</feature>
<dbReference type="PANTHER" id="PTHR23028:SF53">
    <property type="entry name" value="ACYL_TRANSF_3 DOMAIN-CONTAINING PROTEIN"/>
    <property type="match status" value="1"/>
</dbReference>
<feature type="transmembrane region" description="Helical" evidence="1">
    <location>
        <begin position="255"/>
        <end position="274"/>
    </location>
</feature>
<feature type="transmembrane region" description="Helical" evidence="1">
    <location>
        <begin position="343"/>
        <end position="364"/>
    </location>
</feature>
<keyword evidence="3" id="KW-0012">Acyltransferase</keyword>
<evidence type="ECO:0000313" key="3">
    <source>
        <dbReference type="EMBL" id="RMI09230.1"/>
    </source>
</evidence>
<keyword evidence="1" id="KW-0472">Membrane</keyword>
<name>A0A3M2JBM9_9CELL</name>
<feature type="domain" description="Acyltransferase 3" evidence="2">
    <location>
        <begin position="71"/>
        <end position="390"/>
    </location>
</feature>
<keyword evidence="3" id="KW-0808">Transferase</keyword>
<dbReference type="InterPro" id="IPR050879">
    <property type="entry name" value="Acyltransferase_3"/>
</dbReference>
<dbReference type="GO" id="GO:0016020">
    <property type="term" value="C:membrane"/>
    <property type="evidence" value="ECO:0007669"/>
    <property type="project" value="TreeGrafter"/>
</dbReference>
<dbReference type="InterPro" id="IPR002656">
    <property type="entry name" value="Acyl_transf_3_dom"/>
</dbReference>
<dbReference type="EMBL" id="RFFI01000056">
    <property type="protein sequence ID" value="RMI09230.1"/>
    <property type="molecule type" value="Genomic_DNA"/>
</dbReference>
<keyword evidence="4" id="KW-1185">Reference proteome</keyword>
<keyword evidence="1" id="KW-0812">Transmembrane</keyword>
<accession>A0A3M2JBM9</accession>
<gene>
    <name evidence="3" type="ORF">EBM89_11255</name>
</gene>
<dbReference type="GO" id="GO:0016747">
    <property type="term" value="F:acyltransferase activity, transferring groups other than amino-acyl groups"/>
    <property type="evidence" value="ECO:0007669"/>
    <property type="project" value="InterPro"/>
</dbReference>
<protein>
    <submittedName>
        <fullName evidence="3">Acyltransferase</fullName>
    </submittedName>
</protein>
<evidence type="ECO:0000256" key="1">
    <source>
        <dbReference type="SAM" id="Phobius"/>
    </source>
</evidence>
<feature type="transmembrane region" description="Helical" evidence="1">
    <location>
        <begin position="310"/>
        <end position="331"/>
    </location>
</feature>
<dbReference type="Proteomes" id="UP000269289">
    <property type="component" value="Unassembled WGS sequence"/>
</dbReference>